<proteinExistence type="inferred from homology"/>
<sequence length="612" mass="63506">MPAFDLGTLPILTLNGLVSAATLFLVAAGLSLIFGVTRVVNFAHGSLYMLGAYIAWTVGEALPRSTFSFAAAVLVAMLATGILGVALEVLILRRLAKAPELFQLLATFAILLIVQDATLWLWGPEEKLGPRVPALAGAVTIFGKRFPEYNLFLIVVGPLVLGALWLLFRRTRFGILVRAATEDREMLAALGVNQRILFTGVFFLGSALAGLAGALQVPRDSVHLGLDLGIIVEAFVVVVIGGLGSLGGAFLAALLIGLMHAFGILLLPKATLVLMFLVMAVVLVARPQGLLGKIEVPQRGPGHLAPRLAPWTPRQQMLALGALVLAAAVPLIDDGYPLVLATEIVVMVLFAASLQFLMGPAGLVSFGHAAYFGVGAYAAALMVTGASSGAIGALVISALVAASLAGIVSLLQARLSGVYLAMLTLAVAQIIWSAAQQWMSVTGGDNGILGIRPGGWVGDRSSFYWGALLCVAASLLAIRRIVFSPFGLALRAGRDGRGRAEASGIPVGGLQAAAFIIAGLFSGIAGGLFALAKGSVFPTVTAIGQSTDGLAMVLLGGLHSLVGPWVGAAAFHLIQAEGMRAFDFWRAVVGGLILALVLLFPEGIVGRLARRR</sequence>
<protein>
    <submittedName>
        <fullName evidence="10">ABC transporter permease</fullName>
    </submittedName>
</protein>
<organism evidence="10 11">
    <name type="scientific">Lacibacterium aquatile</name>
    <dbReference type="NCBI Taxonomy" id="1168082"/>
    <lineage>
        <taxon>Bacteria</taxon>
        <taxon>Pseudomonadati</taxon>
        <taxon>Pseudomonadota</taxon>
        <taxon>Alphaproteobacteria</taxon>
        <taxon>Rhodospirillales</taxon>
        <taxon>Rhodospirillaceae</taxon>
    </lineage>
</organism>
<keyword evidence="2" id="KW-0813">Transport</keyword>
<evidence type="ECO:0000256" key="5">
    <source>
        <dbReference type="ARBA" id="ARBA00022970"/>
    </source>
</evidence>
<evidence type="ECO:0000313" key="11">
    <source>
        <dbReference type="Proteomes" id="UP001597295"/>
    </source>
</evidence>
<keyword evidence="6 9" id="KW-1133">Transmembrane helix</keyword>
<feature type="transmembrane region" description="Helical" evidence="9">
    <location>
        <begin position="273"/>
        <end position="294"/>
    </location>
</feature>
<dbReference type="PANTHER" id="PTHR11795">
    <property type="entry name" value="BRANCHED-CHAIN AMINO ACID TRANSPORT SYSTEM PERMEASE PROTEIN LIVH"/>
    <property type="match status" value="1"/>
</dbReference>
<dbReference type="InterPro" id="IPR043428">
    <property type="entry name" value="LivM-like"/>
</dbReference>
<evidence type="ECO:0000256" key="9">
    <source>
        <dbReference type="SAM" id="Phobius"/>
    </source>
</evidence>
<dbReference type="InterPro" id="IPR052157">
    <property type="entry name" value="BCAA_transport_permease"/>
</dbReference>
<keyword evidence="4 9" id="KW-0812">Transmembrane</keyword>
<dbReference type="RefSeq" id="WP_379876633.1">
    <property type="nucleotide sequence ID" value="NZ_JBHUIP010000012.1"/>
</dbReference>
<evidence type="ECO:0000256" key="2">
    <source>
        <dbReference type="ARBA" id="ARBA00022448"/>
    </source>
</evidence>
<comment type="similarity">
    <text evidence="8">Belongs to the binding-protein-dependent transport system permease family. LivHM subfamily.</text>
</comment>
<gene>
    <name evidence="10" type="ORF">ACFSM5_11975</name>
</gene>
<feature type="transmembrane region" description="Helical" evidence="9">
    <location>
        <begin position="12"/>
        <end position="34"/>
    </location>
</feature>
<dbReference type="InterPro" id="IPR001851">
    <property type="entry name" value="ABC_transp_permease"/>
</dbReference>
<keyword evidence="11" id="KW-1185">Reference proteome</keyword>
<accession>A0ABW5DR24</accession>
<dbReference type="PANTHER" id="PTHR11795:SF442">
    <property type="entry name" value="ABC TRANSPORTER ATP-BINDING PROTEIN"/>
    <property type="match status" value="1"/>
</dbReference>
<evidence type="ECO:0000256" key="7">
    <source>
        <dbReference type="ARBA" id="ARBA00023136"/>
    </source>
</evidence>
<keyword evidence="5" id="KW-0029">Amino-acid transport</keyword>
<dbReference type="Proteomes" id="UP001597295">
    <property type="component" value="Unassembled WGS sequence"/>
</dbReference>
<feature type="transmembrane region" description="Helical" evidence="9">
    <location>
        <begin position="463"/>
        <end position="483"/>
    </location>
</feature>
<feature type="transmembrane region" description="Helical" evidence="9">
    <location>
        <begin position="104"/>
        <end position="123"/>
    </location>
</feature>
<feature type="transmembrane region" description="Helical" evidence="9">
    <location>
        <begin position="149"/>
        <end position="168"/>
    </location>
</feature>
<comment type="caution">
    <text evidence="10">The sequence shown here is derived from an EMBL/GenBank/DDBJ whole genome shotgun (WGS) entry which is preliminary data.</text>
</comment>
<feature type="transmembrane region" description="Helical" evidence="9">
    <location>
        <begin position="364"/>
        <end position="384"/>
    </location>
</feature>
<comment type="subcellular location">
    <subcellularLocation>
        <location evidence="1">Cell membrane</location>
        <topology evidence="1">Multi-pass membrane protein</topology>
    </subcellularLocation>
</comment>
<evidence type="ECO:0000313" key="10">
    <source>
        <dbReference type="EMBL" id="MFD2263608.1"/>
    </source>
</evidence>
<dbReference type="CDD" id="cd06581">
    <property type="entry name" value="TM_PBP1_LivM_like"/>
    <property type="match status" value="1"/>
</dbReference>
<name>A0ABW5DR24_9PROT</name>
<keyword evidence="7 9" id="KW-0472">Membrane</keyword>
<reference evidence="11" key="1">
    <citation type="journal article" date="2019" name="Int. J. Syst. Evol. Microbiol.">
        <title>The Global Catalogue of Microorganisms (GCM) 10K type strain sequencing project: providing services to taxonomists for standard genome sequencing and annotation.</title>
        <authorList>
            <consortium name="The Broad Institute Genomics Platform"/>
            <consortium name="The Broad Institute Genome Sequencing Center for Infectious Disease"/>
            <person name="Wu L."/>
            <person name="Ma J."/>
        </authorList>
    </citation>
    <scope>NUCLEOTIDE SEQUENCE [LARGE SCALE GENOMIC DNA]</scope>
    <source>
        <strain evidence="11">CGMCC 1.19062</strain>
    </source>
</reference>
<feature type="transmembrane region" description="Helical" evidence="9">
    <location>
        <begin position="390"/>
        <end position="411"/>
    </location>
</feature>
<dbReference type="EMBL" id="JBHUIP010000012">
    <property type="protein sequence ID" value="MFD2263608.1"/>
    <property type="molecule type" value="Genomic_DNA"/>
</dbReference>
<feature type="transmembrane region" description="Helical" evidence="9">
    <location>
        <begin position="196"/>
        <end position="215"/>
    </location>
</feature>
<dbReference type="CDD" id="cd06582">
    <property type="entry name" value="TM_PBP1_LivH_like"/>
    <property type="match status" value="1"/>
</dbReference>
<feature type="transmembrane region" description="Helical" evidence="9">
    <location>
        <begin position="504"/>
        <end position="530"/>
    </location>
</feature>
<evidence type="ECO:0000256" key="4">
    <source>
        <dbReference type="ARBA" id="ARBA00022692"/>
    </source>
</evidence>
<evidence type="ECO:0000256" key="8">
    <source>
        <dbReference type="ARBA" id="ARBA00037998"/>
    </source>
</evidence>
<keyword evidence="3" id="KW-1003">Cell membrane</keyword>
<feature type="transmembrane region" description="Helical" evidence="9">
    <location>
        <begin position="69"/>
        <end position="92"/>
    </location>
</feature>
<evidence type="ECO:0000256" key="6">
    <source>
        <dbReference type="ARBA" id="ARBA00022989"/>
    </source>
</evidence>
<feature type="transmembrane region" description="Helical" evidence="9">
    <location>
        <begin position="46"/>
        <end position="63"/>
    </location>
</feature>
<dbReference type="Pfam" id="PF02653">
    <property type="entry name" value="BPD_transp_2"/>
    <property type="match status" value="2"/>
</dbReference>
<evidence type="ECO:0000256" key="1">
    <source>
        <dbReference type="ARBA" id="ARBA00004651"/>
    </source>
</evidence>
<feature type="transmembrane region" description="Helical" evidence="9">
    <location>
        <begin position="584"/>
        <end position="604"/>
    </location>
</feature>
<feature type="transmembrane region" description="Helical" evidence="9">
    <location>
        <begin position="338"/>
        <end position="357"/>
    </location>
</feature>
<evidence type="ECO:0000256" key="3">
    <source>
        <dbReference type="ARBA" id="ARBA00022475"/>
    </source>
</evidence>
<feature type="transmembrane region" description="Helical" evidence="9">
    <location>
        <begin position="550"/>
        <end position="572"/>
    </location>
</feature>